<evidence type="ECO:0000313" key="1">
    <source>
        <dbReference type="EMBL" id="EGV95634.1"/>
    </source>
</evidence>
<proteinExistence type="predicted"/>
<dbReference type="Proteomes" id="UP000001075">
    <property type="component" value="Unassembled WGS sequence"/>
</dbReference>
<sequence>MATCDAINKTPQLQPRSILPLATQKIAEIGLGPYPPRYLEVRYQRGTLIEPGLGEGKARILLG</sequence>
<organism evidence="1 2">
    <name type="scientific">Cricetulus griseus</name>
    <name type="common">Chinese hamster</name>
    <name type="synonym">Cricetulus barabensis griseus</name>
    <dbReference type="NCBI Taxonomy" id="10029"/>
    <lineage>
        <taxon>Eukaryota</taxon>
        <taxon>Metazoa</taxon>
        <taxon>Chordata</taxon>
        <taxon>Craniata</taxon>
        <taxon>Vertebrata</taxon>
        <taxon>Euteleostomi</taxon>
        <taxon>Mammalia</taxon>
        <taxon>Eutheria</taxon>
        <taxon>Euarchontoglires</taxon>
        <taxon>Glires</taxon>
        <taxon>Rodentia</taxon>
        <taxon>Myomorpha</taxon>
        <taxon>Muroidea</taxon>
        <taxon>Cricetidae</taxon>
        <taxon>Cricetinae</taxon>
        <taxon>Cricetulus</taxon>
    </lineage>
</organism>
<dbReference type="AlphaFoldDB" id="G3H401"/>
<protein>
    <submittedName>
        <fullName evidence="1">Uncharacterized protein</fullName>
    </submittedName>
</protein>
<dbReference type="EMBL" id="JH000134">
    <property type="protein sequence ID" value="EGV95634.1"/>
    <property type="molecule type" value="Genomic_DNA"/>
</dbReference>
<reference evidence="2" key="1">
    <citation type="journal article" date="2011" name="Nat. Biotechnol.">
        <title>The genomic sequence of the Chinese hamster ovary (CHO)-K1 cell line.</title>
        <authorList>
            <person name="Xu X."/>
            <person name="Nagarajan H."/>
            <person name="Lewis N.E."/>
            <person name="Pan S."/>
            <person name="Cai Z."/>
            <person name="Liu X."/>
            <person name="Chen W."/>
            <person name="Xie M."/>
            <person name="Wang W."/>
            <person name="Hammond S."/>
            <person name="Andersen M.R."/>
            <person name="Neff N."/>
            <person name="Passarelli B."/>
            <person name="Koh W."/>
            <person name="Fan H.C."/>
            <person name="Wang J."/>
            <person name="Gui Y."/>
            <person name="Lee K.H."/>
            <person name="Betenbaugh M.J."/>
            <person name="Quake S.R."/>
            <person name="Famili I."/>
            <person name="Palsson B.O."/>
            <person name="Wang J."/>
        </authorList>
    </citation>
    <scope>NUCLEOTIDE SEQUENCE [LARGE SCALE GENOMIC DNA]</scope>
    <source>
        <strain evidence="2">CHO K1 cell line</strain>
    </source>
</reference>
<dbReference type="InParanoid" id="G3H401"/>
<name>G3H401_CRIGR</name>
<gene>
    <name evidence="1" type="ORF">I79_004994</name>
</gene>
<accession>G3H401</accession>
<evidence type="ECO:0000313" key="2">
    <source>
        <dbReference type="Proteomes" id="UP000001075"/>
    </source>
</evidence>